<sequence>MTSESPAAGALVLYTDPLTPNSGGNPERWAVILGGVPGRTLAEVYSTVGQALGTRTNRMAHRLGLGPEVVAQKIALFFSTGTERELQLAALRNEIPVKLERDSSRLMGYAFPTQSPKTQRQAFEKIVTLTTRFPGLRFVFLRSKWMQGVPTLKDSIAALWDHPDGPLDPEWSFWRTFAATCLSETSIAVMLEETPVSQLATCLKDNGGLSLIERLLIAHGCETGADFTFSNALCIRYLGGILELPGFWLNIRIVHSEVARKLCLGMVRILKDIGVDIFPSDESLRSESSFDYEGVDFLADTILVGMSNWFKKIDATNWVGQSWYASFREVVQILRRPLSAALLPNSFSRATSDSLEKYIPTIYREVEFDIMVETSTNVIPPAATGLYYSEYIDISDEEFRSRGSVLPSPPPVKDSAVSFKSMQVFKVVVLGDGAVGKSFLINRLLNDAYIYDYDPTIEGVCLRHGRGP</sequence>
<dbReference type="SUPFAM" id="SSF52540">
    <property type="entry name" value="P-loop containing nucleoside triphosphate hydrolases"/>
    <property type="match status" value="1"/>
</dbReference>
<comment type="caution">
    <text evidence="1">The sequence shown here is derived from an EMBL/GenBank/DDBJ whole genome shotgun (WGS) entry which is preliminary data.</text>
</comment>
<evidence type="ECO:0000313" key="2">
    <source>
        <dbReference type="Proteomes" id="UP000620124"/>
    </source>
</evidence>
<dbReference type="GO" id="GO:0003924">
    <property type="term" value="F:GTPase activity"/>
    <property type="evidence" value="ECO:0007669"/>
    <property type="project" value="InterPro"/>
</dbReference>
<dbReference type="InterPro" id="IPR001806">
    <property type="entry name" value="Small_GTPase"/>
</dbReference>
<accession>A0A8H7CXN7</accession>
<protein>
    <submittedName>
        <fullName evidence="1">Uncharacterized protein</fullName>
    </submittedName>
</protein>
<dbReference type="GO" id="GO:0005525">
    <property type="term" value="F:GTP binding"/>
    <property type="evidence" value="ECO:0007669"/>
    <property type="project" value="InterPro"/>
</dbReference>
<dbReference type="InterPro" id="IPR027417">
    <property type="entry name" value="P-loop_NTPase"/>
</dbReference>
<keyword evidence="2" id="KW-1185">Reference proteome</keyword>
<gene>
    <name evidence="1" type="ORF">MVEN_01160900</name>
</gene>
<dbReference type="Pfam" id="PF00071">
    <property type="entry name" value="Ras"/>
    <property type="match status" value="1"/>
</dbReference>
<reference evidence="1" key="1">
    <citation type="submission" date="2020-05" db="EMBL/GenBank/DDBJ databases">
        <title>Mycena genomes resolve the evolution of fungal bioluminescence.</title>
        <authorList>
            <person name="Tsai I.J."/>
        </authorList>
    </citation>
    <scope>NUCLEOTIDE SEQUENCE</scope>
    <source>
        <strain evidence="1">CCC161011</strain>
    </source>
</reference>
<proteinExistence type="predicted"/>
<organism evidence="1 2">
    <name type="scientific">Mycena venus</name>
    <dbReference type="NCBI Taxonomy" id="2733690"/>
    <lineage>
        <taxon>Eukaryota</taxon>
        <taxon>Fungi</taxon>
        <taxon>Dikarya</taxon>
        <taxon>Basidiomycota</taxon>
        <taxon>Agaricomycotina</taxon>
        <taxon>Agaricomycetes</taxon>
        <taxon>Agaricomycetidae</taxon>
        <taxon>Agaricales</taxon>
        <taxon>Marasmiineae</taxon>
        <taxon>Mycenaceae</taxon>
        <taxon>Mycena</taxon>
    </lineage>
</organism>
<dbReference type="OrthoDB" id="3066495at2759"/>
<name>A0A8H7CXN7_9AGAR</name>
<dbReference type="AlphaFoldDB" id="A0A8H7CXN7"/>
<evidence type="ECO:0000313" key="1">
    <source>
        <dbReference type="EMBL" id="KAF7351987.1"/>
    </source>
</evidence>
<dbReference type="Gene3D" id="3.40.50.300">
    <property type="entry name" value="P-loop containing nucleotide triphosphate hydrolases"/>
    <property type="match status" value="1"/>
</dbReference>
<dbReference type="EMBL" id="JACAZI010000009">
    <property type="protein sequence ID" value="KAF7351987.1"/>
    <property type="molecule type" value="Genomic_DNA"/>
</dbReference>
<dbReference type="Proteomes" id="UP000620124">
    <property type="component" value="Unassembled WGS sequence"/>
</dbReference>